<dbReference type="InterPro" id="IPR040198">
    <property type="entry name" value="Fido_containing"/>
</dbReference>
<dbReference type="InterPro" id="IPR036388">
    <property type="entry name" value="WH-like_DNA-bd_sf"/>
</dbReference>
<keyword evidence="2" id="KW-0547">Nucleotide-binding</keyword>
<reference evidence="4 5" key="1">
    <citation type="journal article" date="2022" name="IScience">
        <title>An ultrasensitive nanofiber-based assay for enzymatic hydrolysis and deep-sea microbial degradation of cellulose.</title>
        <authorList>
            <person name="Tsudome M."/>
            <person name="Tachioka M."/>
            <person name="Miyazaki M."/>
            <person name="Uchimura K."/>
            <person name="Tsuda M."/>
            <person name="Takaki Y."/>
            <person name="Deguchi S."/>
        </authorList>
    </citation>
    <scope>NUCLEOTIDE SEQUENCE [LARGE SCALE GENOMIC DNA]</scope>
    <source>
        <strain evidence="4 5">GE09</strain>
    </source>
</reference>
<dbReference type="InterPro" id="IPR025230">
    <property type="entry name" value="DUF4172"/>
</dbReference>
<dbReference type="Pfam" id="PF13776">
    <property type="entry name" value="DUF4172"/>
    <property type="match status" value="1"/>
</dbReference>
<dbReference type="PANTHER" id="PTHR13504:SF33">
    <property type="entry name" value="FIC FAMILY PROTEIN"/>
    <property type="match status" value="1"/>
</dbReference>
<evidence type="ECO:0000313" key="4">
    <source>
        <dbReference type="EMBL" id="BCD99353.1"/>
    </source>
</evidence>
<evidence type="ECO:0000313" key="5">
    <source>
        <dbReference type="Proteomes" id="UP001320119"/>
    </source>
</evidence>
<dbReference type="InterPro" id="IPR003812">
    <property type="entry name" value="Fido"/>
</dbReference>
<dbReference type="AlphaFoldDB" id="A0AAN1WKN0"/>
<dbReference type="SUPFAM" id="SSF140931">
    <property type="entry name" value="Fic-like"/>
    <property type="match status" value="1"/>
</dbReference>
<dbReference type="EMBL" id="AP023086">
    <property type="protein sequence ID" value="BCD99353.1"/>
    <property type="molecule type" value="Genomic_DNA"/>
</dbReference>
<organism evidence="4 5">
    <name type="scientific">Marinagarivorans cellulosilyticus</name>
    <dbReference type="NCBI Taxonomy" id="2721545"/>
    <lineage>
        <taxon>Bacteria</taxon>
        <taxon>Pseudomonadati</taxon>
        <taxon>Pseudomonadota</taxon>
        <taxon>Gammaproteobacteria</taxon>
        <taxon>Cellvibrionales</taxon>
        <taxon>Cellvibrionaceae</taxon>
        <taxon>Marinagarivorans</taxon>
    </lineage>
</organism>
<dbReference type="InterPro" id="IPR036597">
    <property type="entry name" value="Fido-like_dom_sf"/>
</dbReference>
<name>A0AAN1WKN0_9GAMM</name>
<dbReference type="Gene3D" id="1.10.10.10">
    <property type="entry name" value="Winged helix-like DNA-binding domain superfamily/Winged helix DNA-binding domain"/>
    <property type="match status" value="1"/>
</dbReference>
<dbReference type="PROSITE" id="PS51459">
    <property type="entry name" value="FIDO"/>
    <property type="match status" value="1"/>
</dbReference>
<evidence type="ECO:0000256" key="1">
    <source>
        <dbReference type="PIRSR" id="PIRSR640198-1"/>
    </source>
</evidence>
<dbReference type="Gene3D" id="1.10.3290.10">
    <property type="entry name" value="Fido-like domain"/>
    <property type="match status" value="1"/>
</dbReference>
<dbReference type="Pfam" id="PF02661">
    <property type="entry name" value="Fic"/>
    <property type="match status" value="1"/>
</dbReference>
<dbReference type="Proteomes" id="UP001320119">
    <property type="component" value="Chromosome"/>
</dbReference>
<gene>
    <name evidence="4" type="ORF">MARGE09_P3555</name>
</gene>
<dbReference type="RefSeq" id="WP_236984566.1">
    <property type="nucleotide sequence ID" value="NZ_AP023086.1"/>
</dbReference>
<dbReference type="GO" id="GO:0005524">
    <property type="term" value="F:ATP binding"/>
    <property type="evidence" value="ECO:0007669"/>
    <property type="project" value="UniProtKB-KW"/>
</dbReference>
<feature type="binding site" evidence="2">
    <location>
        <begin position="257"/>
        <end position="258"/>
    </location>
    <ligand>
        <name>ATP</name>
        <dbReference type="ChEBI" id="CHEBI:30616"/>
    </ligand>
</feature>
<sequence length="386" mass="43091">MQYIWQNSRWQQHDAPAFEWDGSALTPSLERVRLKQGQLLEQSGRLSAENKAAQLDALIQTALRTSEIEGETLNAASVRSSVVRHLGLEQAGIAASKEPMFSGTPQTEALVKLLIEATTNISQPLSLATLCQWQADLFPEIPRYQSIIVGELRGETPMQVVSGRIDKPTIHFEAPPRHVLNGEVERFVNWFNNPPTQLDPLLRAAIAHLWLITLHPFDDGNGRVTRALTDQALAQAESSSIRFYSLSAAIMARRKEYYAQLEQAQKGNMDITTWLQWFLSVLDDAITDGLKRFERVLNKTRFWQAHAQTVLSAREIKVLNRLLDNQGEEFLQGINASKYQALAKVSKATATRELAGLVKKNCLIKLAGGGRSTRYTLAVITPVAIL</sequence>
<feature type="binding site" evidence="2">
    <location>
        <begin position="219"/>
        <end position="226"/>
    </location>
    <ligand>
        <name>ATP</name>
        <dbReference type="ChEBI" id="CHEBI:30616"/>
    </ligand>
</feature>
<dbReference type="KEGG" id="marq:MARGE09_P3555"/>
<feature type="domain" description="Fido" evidence="3">
    <location>
        <begin position="125"/>
        <end position="280"/>
    </location>
</feature>
<keyword evidence="5" id="KW-1185">Reference proteome</keyword>
<keyword evidence="2" id="KW-0067">ATP-binding</keyword>
<protein>
    <recommendedName>
        <fullName evidence="3">Fido domain-containing protein</fullName>
    </recommendedName>
</protein>
<accession>A0AAN1WKN0</accession>
<evidence type="ECO:0000256" key="2">
    <source>
        <dbReference type="PIRSR" id="PIRSR640198-2"/>
    </source>
</evidence>
<proteinExistence type="predicted"/>
<dbReference type="PANTHER" id="PTHR13504">
    <property type="entry name" value="FIDO DOMAIN-CONTAINING PROTEIN DDB_G0283145"/>
    <property type="match status" value="1"/>
</dbReference>
<evidence type="ECO:0000259" key="3">
    <source>
        <dbReference type="PROSITE" id="PS51459"/>
    </source>
</evidence>
<feature type="active site" evidence="1">
    <location>
        <position position="215"/>
    </location>
</feature>